<feature type="chain" id="PRO_5045121092" description="Por secretion system C-terminal sorting domain-containing protein" evidence="3">
    <location>
        <begin position="24"/>
        <end position="1073"/>
    </location>
</feature>
<dbReference type="Proteomes" id="UP001500433">
    <property type="component" value="Unassembled WGS sequence"/>
</dbReference>
<name>A0ABP9FFL1_9FLAO</name>
<feature type="compositionally biased region" description="Low complexity" evidence="2">
    <location>
        <begin position="825"/>
        <end position="844"/>
    </location>
</feature>
<evidence type="ECO:0008006" key="6">
    <source>
        <dbReference type="Google" id="ProtNLM"/>
    </source>
</evidence>
<comment type="caution">
    <text evidence="4">The sequence shown here is derived from an EMBL/GenBank/DDBJ whole genome shotgun (WGS) entry which is preliminary data.</text>
</comment>
<dbReference type="NCBIfam" id="TIGR04183">
    <property type="entry name" value="Por_Secre_tail"/>
    <property type="match status" value="1"/>
</dbReference>
<feature type="region of interest" description="Disordered" evidence="2">
    <location>
        <begin position="824"/>
        <end position="845"/>
    </location>
</feature>
<sequence>MKKLTVNSVWVFAFILFTIKSTAQLHAPPSCGENFTLDWSSTPVASNEFNWLSAGALSNTFNNVDDSGIDFTVTFTGETSTLGSWGGSQTPKVGTSATGSTTESLDIKTNGFNATGITCTITFSSPIYALSFDLSHVNSNGTNGDMYTITAQTTNGDTIYPTFTSSATPSYTVNNTTGVVDANAPSTSGTNAMVGVNFLDPDYITSVTFLWQNCSTCSNYAVHGSGLGNFSFCIPQTLDFDGTNDYINRSAFLGGKLETTMMSWIKLDNGSDGGEIMGQRNFRLYVDSNKHINAFVRTNNSISTSSTNSINTLLSTNLWYHVTVKYDGNTGSIDLYLNGNNVWSYTDASLVGTTLNNESTWNSDHDFEIGRNTELDNNYFEGSIYETRVYNKALTEDQLQKQINQEIENNSGNVRGTVIPKDIEGLSWNDLELYYKMGVIETGYTPDDSNTNVDGKLNNMRTYQEYTAPLPYTTTSSCDGNWTSSSNWVHGDVWAICSNPPESAIVQIKGNMQVNTNTRTIGLIVDSGSKLEVNGDSGLFNSWYLKLDGDIDLEGESQLIQTEDSTLDPTSSGTLEKDQQGTADTYTYNYWSSPVGMPNNSTNNNSYSLPDIFTNVSFLTSGYNGIPSPIQISDYWIWKFANKLSDNYASWQHVRSTGSLLIGEGFTMKGPGTGSISTPQNYVLRGKPNNGNINLTISAGNDYLVGNPYPSAIDAHQFITDNGPTIADADVGPNINGTLYFWEHWGGGSHVLAEYQGGYATYSLAGGVPAASKGTNDPDVGTGGTPTKTPGRYIPVAQGFFVTAETGGTIQFNNGQRVFQTEDGSNSVFTKSTKTKKSNTTNSDKSLDTRMKLRLGFNSINTLHRQILITVDPNCTAGYDWGYDSKYIDTQEDDMYWMINNGKFTIQGINDINEQTIIPIGIHTKKPGYNSITIDKLENTPESLKIYLHDKELSIYQDLKQNHYETYLEAGHYLDRFEITFSKSQTLTVKDIDNLQIEVYFSNEKNSIVINNPNSEMIESVEMFNILGQSLFKFEINANDKHLKYNASQIKAGNYIIKIETEYGIVSKKVLIK</sequence>
<dbReference type="Pfam" id="PF13385">
    <property type="entry name" value="Laminin_G_3"/>
    <property type="match status" value="1"/>
</dbReference>
<accession>A0ABP9FFL1</accession>
<evidence type="ECO:0000313" key="4">
    <source>
        <dbReference type="EMBL" id="GAA4901396.1"/>
    </source>
</evidence>
<dbReference type="InterPro" id="IPR013320">
    <property type="entry name" value="ConA-like_dom_sf"/>
</dbReference>
<protein>
    <recommendedName>
        <fullName evidence="6">Por secretion system C-terminal sorting domain-containing protein</fullName>
    </recommendedName>
</protein>
<dbReference type="EMBL" id="BAABJH010000007">
    <property type="protein sequence ID" value="GAA4901396.1"/>
    <property type="molecule type" value="Genomic_DNA"/>
</dbReference>
<keyword evidence="1 3" id="KW-0732">Signal</keyword>
<evidence type="ECO:0000256" key="2">
    <source>
        <dbReference type="SAM" id="MobiDB-lite"/>
    </source>
</evidence>
<organism evidence="4 5">
    <name type="scientific">Flaviramulus aquimarinus</name>
    <dbReference type="NCBI Taxonomy" id="1170456"/>
    <lineage>
        <taxon>Bacteria</taxon>
        <taxon>Pseudomonadati</taxon>
        <taxon>Bacteroidota</taxon>
        <taxon>Flavobacteriia</taxon>
        <taxon>Flavobacteriales</taxon>
        <taxon>Flavobacteriaceae</taxon>
        <taxon>Flaviramulus</taxon>
    </lineage>
</organism>
<evidence type="ECO:0000256" key="1">
    <source>
        <dbReference type="ARBA" id="ARBA00022729"/>
    </source>
</evidence>
<dbReference type="InterPro" id="IPR026444">
    <property type="entry name" value="Secre_tail"/>
</dbReference>
<dbReference type="SUPFAM" id="SSF49899">
    <property type="entry name" value="Concanavalin A-like lectins/glucanases"/>
    <property type="match status" value="1"/>
</dbReference>
<gene>
    <name evidence="4" type="ORF">GCM10023311_28870</name>
</gene>
<evidence type="ECO:0000313" key="5">
    <source>
        <dbReference type="Proteomes" id="UP001500433"/>
    </source>
</evidence>
<dbReference type="RefSeq" id="WP_345274871.1">
    <property type="nucleotide sequence ID" value="NZ_BAABJH010000007.1"/>
</dbReference>
<proteinExistence type="predicted"/>
<dbReference type="Gene3D" id="2.60.120.200">
    <property type="match status" value="1"/>
</dbReference>
<evidence type="ECO:0000256" key="3">
    <source>
        <dbReference type="SAM" id="SignalP"/>
    </source>
</evidence>
<reference evidence="5" key="1">
    <citation type="journal article" date="2019" name="Int. J. Syst. Evol. Microbiol.">
        <title>The Global Catalogue of Microorganisms (GCM) 10K type strain sequencing project: providing services to taxonomists for standard genome sequencing and annotation.</title>
        <authorList>
            <consortium name="The Broad Institute Genomics Platform"/>
            <consortium name="The Broad Institute Genome Sequencing Center for Infectious Disease"/>
            <person name="Wu L."/>
            <person name="Ma J."/>
        </authorList>
    </citation>
    <scope>NUCLEOTIDE SEQUENCE [LARGE SCALE GENOMIC DNA]</scope>
    <source>
        <strain evidence="5">JCM 18274</strain>
    </source>
</reference>
<feature type="signal peptide" evidence="3">
    <location>
        <begin position="1"/>
        <end position="23"/>
    </location>
</feature>
<keyword evidence="5" id="KW-1185">Reference proteome</keyword>